<gene>
    <name evidence="1" type="ORF">ACFPCZ_21975</name>
</gene>
<accession>A0ABV9SSK2</accession>
<protein>
    <submittedName>
        <fullName evidence="1">Uncharacterized protein</fullName>
    </submittedName>
</protein>
<dbReference type="RefSeq" id="WP_344142977.1">
    <property type="nucleotide sequence ID" value="NZ_BAAAQI010000006.1"/>
</dbReference>
<evidence type="ECO:0000313" key="1">
    <source>
        <dbReference type="EMBL" id="MFC4869311.1"/>
    </source>
</evidence>
<proteinExistence type="predicted"/>
<dbReference type="EMBL" id="JBHSIY010000028">
    <property type="protein sequence ID" value="MFC4869311.1"/>
    <property type="molecule type" value="Genomic_DNA"/>
</dbReference>
<organism evidence="1 2">
    <name type="scientific">Streptomonospora arabica</name>
    <dbReference type="NCBI Taxonomy" id="412417"/>
    <lineage>
        <taxon>Bacteria</taxon>
        <taxon>Bacillati</taxon>
        <taxon>Actinomycetota</taxon>
        <taxon>Actinomycetes</taxon>
        <taxon>Streptosporangiales</taxon>
        <taxon>Nocardiopsidaceae</taxon>
        <taxon>Streptomonospora</taxon>
    </lineage>
</organism>
<name>A0ABV9SSK2_9ACTN</name>
<dbReference type="Proteomes" id="UP001595858">
    <property type="component" value="Unassembled WGS sequence"/>
</dbReference>
<dbReference type="InterPro" id="IPR036412">
    <property type="entry name" value="HAD-like_sf"/>
</dbReference>
<dbReference type="InterPro" id="IPR023214">
    <property type="entry name" value="HAD_sf"/>
</dbReference>
<keyword evidence="2" id="KW-1185">Reference proteome</keyword>
<dbReference type="Gene3D" id="3.40.50.1000">
    <property type="entry name" value="HAD superfamily/HAD-like"/>
    <property type="match status" value="1"/>
</dbReference>
<dbReference type="SUPFAM" id="SSF56784">
    <property type="entry name" value="HAD-like"/>
    <property type="match status" value="1"/>
</dbReference>
<evidence type="ECO:0000313" key="2">
    <source>
        <dbReference type="Proteomes" id="UP001595858"/>
    </source>
</evidence>
<sequence>MSDATIAVDFDGVIHDYDKGWHDGSIYGDFKSGAMETLLWLLDSSPYAVMVHTTRSPRQVARWIDQQSGHHIECVTWLPPWRKFWNTRGLLLVTRRKLPAVAYIDDRAVRFESWRQVSADMTALGYRFPKALGGQHE</sequence>
<comment type="caution">
    <text evidence="1">The sequence shown here is derived from an EMBL/GenBank/DDBJ whole genome shotgun (WGS) entry which is preliminary data.</text>
</comment>
<reference evidence="2" key="1">
    <citation type="journal article" date="2019" name="Int. J. Syst. Evol. Microbiol.">
        <title>The Global Catalogue of Microorganisms (GCM) 10K type strain sequencing project: providing services to taxonomists for standard genome sequencing and annotation.</title>
        <authorList>
            <consortium name="The Broad Institute Genomics Platform"/>
            <consortium name="The Broad Institute Genome Sequencing Center for Infectious Disease"/>
            <person name="Wu L."/>
            <person name="Ma J."/>
        </authorList>
    </citation>
    <scope>NUCLEOTIDE SEQUENCE [LARGE SCALE GENOMIC DNA]</scope>
    <source>
        <strain evidence="2">CGMCC 4.7304</strain>
    </source>
</reference>